<keyword evidence="3" id="KW-1185">Reference proteome</keyword>
<dbReference type="OrthoDB" id="9761875at2"/>
<reference evidence="3" key="1">
    <citation type="submission" date="2018-12" db="EMBL/GenBank/DDBJ databases">
        <title>Tengunoibacter tsumagoiensis gen. nov., sp. nov., Dictyobacter kobayashii sp. nov., D. alpinus sp. nov., and D. joshuensis sp. nov. and description of Dictyobacteraceae fam. nov. within the order Ktedonobacterales isolated from Tengu-no-mugimeshi.</title>
        <authorList>
            <person name="Wang C.M."/>
            <person name="Zheng Y."/>
            <person name="Sakai Y."/>
            <person name="Toyoda A."/>
            <person name="Minakuchi Y."/>
            <person name="Abe K."/>
            <person name="Yokota A."/>
            <person name="Yabe S."/>
        </authorList>
    </citation>
    <scope>NUCLEOTIDE SEQUENCE [LARGE SCALE GENOMIC DNA]</scope>
    <source>
        <strain evidence="3">Uno11</strain>
    </source>
</reference>
<dbReference type="Pfam" id="PF06202">
    <property type="entry name" value="GDE_C"/>
    <property type="match status" value="1"/>
</dbReference>
<accession>A0A402AI46</accession>
<organism evidence="2 3">
    <name type="scientific">Dictyobacter kobayashii</name>
    <dbReference type="NCBI Taxonomy" id="2014872"/>
    <lineage>
        <taxon>Bacteria</taxon>
        <taxon>Bacillati</taxon>
        <taxon>Chloroflexota</taxon>
        <taxon>Ktedonobacteria</taxon>
        <taxon>Ktedonobacterales</taxon>
        <taxon>Dictyobacteraceae</taxon>
        <taxon>Dictyobacter</taxon>
    </lineage>
</organism>
<evidence type="ECO:0000259" key="1">
    <source>
        <dbReference type="Pfam" id="PF06202"/>
    </source>
</evidence>
<name>A0A402AI46_9CHLR</name>
<comment type="caution">
    <text evidence="2">The sequence shown here is derived from an EMBL/GenBank/DDBJ whole genome shotgun (WGS) entry which is preliminary data.</text>
</comment>
<dbReference type="Gene3D" id="1.50.10.10">
    <property type="match status" value="1"/>
</dbReference>
<gene>
    <name evidence="2" type="ORF">KDK_25690</name>
</gene>
<dbReference type="SUPFAM" id="SSF48208">
    <property type="entry name" value="Six-hairpin glycosidases"/>
    <property type="match status" value="1"/>
</dbReference>
<dbReference type="InterPro" id="IPR032790">
    <property type="entry name" value="GDE_C"/>
</dbReference>
<dbReference type="InterPro" id="IPR008928">
    <property type="entry name" value="6-hairpin_glycosidase_sf"/>
</dbReference>
<dbReference type="AlphaFoldDB" id="A0A402AI46"/>
<dbReference type="Proteomes" id="UP000287188">
    <property type="component" value="Unassembled WGS sequence"/>
</dbReference>
<dbReference type="InterPro" id="IPR010401">
    <property type="entry name" value="AGL/Gdb1"/>
</dbReference>
<dbReference type="EMBL" id="BIFS01000001">
    <property type="protein sequence ID" value="GCE18769.1"/>
    <property type="molecule type" value="Genomic_DNA"/>
</dbReference>
<feature type="domain" description="Glycogen debranching enzyme C-terminal" evidence="1">
    <location>
        <begin position="53"/>
        <end position="421"/>
    </location>
</feature>
<sequence>MRADKAIYNSYSTAVNTFIIHEPAATNLFEREKINRSISSRWEDQAKIVLISDYFAQEHRTRDALIAIPGLLLTTEQYAEAYQFLRSLADHFIGGILPDRLPTTRQALNDHSYSNADITLWYIYALNYYLQATDHYEFLEEIFPRLVESINRYKQGTHNGIRVDPTDGLLIAEKAGKALTWMNEYHEGHPITQRAGKPVEINALWYHALTLMQSWTERLEYIGHTSSSAVYYQQQASHCKHSFQQRFWNTEQGYLYDVIDGPEGNDATLRVNQLFALSLAHPILDATHRRQVFEIITQQLLTPYGLRSMAAQEPGYHAHIEIDPRAPQAYQQALHQGSCWVWLLGPYIDAMLNQCREAVAEQDNQLFQEYLWRKGMKLLEPLQERFSQGLLGMCENIFDGTSPQQAGPQSAAILSTAELLRTYNRLVRMRIDHPTRLLLL</sequence>
<evidence type="ECO:0000313" key="2">
    <source>
        <dbReference type="EMBL" id="GCE18769.1"/>
    </source>
</evidence>
<evidence type="ECO:0000313" key="3">
    <source>
        <dbReference type="Proteomes" id="UP000287188"/>
    </source>
</evidence>
<proteinExistence type="predicted"/>
<dbReference type="GO" id="GO:0004135">
    <property type="term" value="F:amylo-alpha-1,6-glucosidase activity"/>
    <property type="evidence" value="ECO:0007669"/>
    <property type="project" value="InterPro"/>
</dbReference>
<protein>
    <recommendedName>
        <fullName evidence="1">Glycogen debranching enzyme C-terminal domain-containing protein</fullName>
    </recommendedName>
</protein>
<dbReference type="GO" id="GO:0004134">
    <property type="term" value="F:4-alpha-glucanotransferase activity"/>
    <property type="evidence" value="ECO:0007669"/>
    <property type="project" value="InterPro"/>
</dbReference>
<dbReference type="InterPro" id="IPR012341">
    <property type="entry name" value="6hp_glycosidase-like_sf"/>
</dbReference>
<dbReference type="RefSeq" id="WP_126550311.1">
    <property type="nucleotide sequence ID" value="NZ_BIFS01000001.1"/>
</dbReference>
<dbReference type="GO" id="GO:0005980">
    <property type="term" value="P:glycogen catabolic process"/>
    <property type="evidence" value="ECO:0007669"/>
    <property type="project" value="InterPro"/>
</dbReference>
<dbReference type="PANTHER" id="PTHR10569">
    <property type="entry name" value="GLYCOGEN DEBRANCHING ENZYME"/>
    <property type="match status" value="1"/>
</dbReference>
<dbReference type="PANTHER" id="PTHR10569:SF2">
    <property type="entry name" value="GLYCOGEN DEBRANCHING ENZYME"/>
    <property type="match status" value="1"/>
</dbReference>